<feature type="domain" description="SEC7" evidence="1">
    <location>
        <begin position="566"/>
        <end position="758"/>
    </location>
</feature>
<dbReference type="PANTHER" id="PTHR10663:SF388">
    <property type="entry name" value="GOLGI-SPECIFIC BREFELDIN A-RESISTANCE GUANINE NUCLEOTIDE EXCHANGE FACTOR 1"/>
    <property type="match status" value="1"/>
</dbReference>
<gene>
    <name evidence="2" type="ORF">BJX66DRAFT_350202</name>
</gene>
<dbReference type="InterPro" id="IPR016024">
    <property type="entry name" value="ARM-type_fold"/>
</dbReference>
<dbReference type="EMBL" id="JBFTWV010000003">
    <property type="protein sequence ID" value="KAL2800590.1"/>
    <property type="molecule type" value="Genomic_DNA"/>
</dbReference>
<comment type="caution">
    <text evidence="2">The sequence shown here is derived from an EMBL/GenBank/DDBJ whole genome shotgun (WGS) entry which is preliminary data.</text>
</comment>
<organism evidence="2 3">
    <name type="scientific">Aspergillus keveii</name>
    <dbReference type="NCBI Taxonomy" id="714993"/>
    <lineage>
        <taxon>Eukaryota</taxon>
        <taxon>Fungi</taxon>
        <taxon>Dikarya</taxon>
        <taxon>Ascomycota</taxon>
        <taxon>Pezizomycotina</taxon>
        <taxon>Eurotiomycetes</taxon>
        <taxon>Eurotiomycetidae</taxon>
        <taxon>Eurotiales</taxon>
        <taxon>Aspergillaceae</taxon>
        <taxon>Aspergillus</taxon>
        <taxon>Aspergillus subgen. Nidulantes</taxon>
    </lineage>
</organism>
<dbReference type="InterPro" id="IPR023394">
    <property type="entry name" value="Sec7_C_sf"/>
</dbReference>
<sequence length="1471" mass="163179">MAPSSSFAIAVDPIALVRTECITITSALRKHCPYFLSLEQTSLEKVGTIQAHHLDDYASYSGMLFASKPPPFCAEDNDTHDVGKWWRTHRFKCQNMQSQDASLVSLFDQLQTQLKHSEDIRSLDSPTLLYPFLQVLRSSTPVAITTLALLALTRIFSYRIIDEHSPRISLAAQLASSAITQCRFQTSNSGSSEIALLRILRLMEDITTGPVGPLLGDLNIQDIIKAGLKICSQVRASGVLRTSAENALVNICQTIFSRFPGLDVCLEAEPARRDSMSLAYSTMLQQGLYIASEAATCADREQSRLSPSPKLIHDNNTFSMPANHDVGSDREAKPYSLNAIEEIFRVLIDFLDLDNRPRTDQTMIALRLISTALEIAGSHIMRHAYLACLVQNELCHHLFQLIRSNGENVVLLIKALRVTTTLFMTCRPALKLQQEHHLTYLVACICSGADIPSEPGILGDIYEQMGKYRENIGLYHCSPETKEAMIKAFCVLVGIPSFMVEVFINYDSEVARSDLCEDITRTLCWGALSGKDLSSVCLDTLLGYIQSMYDRLDDQAQTEGFPSCNDLKKQRETKALIIKGAQSFNENPNDGIAFLSTHGILKNPDDAVQVAQFLKTTSRLSKKAIGEFISKRTNKDILNAFVNLHDFSGKFIVNALRELLSAIRLPGEAPLIERIITSFSNKYIKDNESDLLDIADTDCLFVLAYAIIMLNTSLYNPNIKQVDRMSYEDFSKNLRGLNAGEDFAPEFQRNIYNNIQQREIIVPDEHANRDAFNQAWAEILSNSAPSGGLVVGETNLYDADMVNTTWKPLVATLSHLLSTSDYDVYSRAAIGLDQCARLAARYGASEMFNAIISSLSSISTLATDMPMSITFNIEVQGVMVSELAVRFGHDLRAQLATVILFRVLASSTTTVRDSWRPIVRILRNLFINSLIPSFVHSSENGLDLPPISLQEDPDSNRARTTTGLLSSVKSYIASYVADDLPEPSKEELDSTCCTVDCLRACLIDSVLSSIQSLPPHNLQAFVEAVLVQLGEESESAAMAGKQGGNNTHETNTTRYHPSMIYLLETTVILTLRDKETLGCLGGRFLGTLQNFVTDAKHVPSATLSQVITYSFKLLQIGYDQPFMQTASIIQNISVLDHKSLASVAAAAIKGLSLCLFQSKSLQEKVVILPEFWSILQRLHYHEEVAPMILDILEKVITSPYSTITTSSYMSAVSLADGFCRAATLAYLNTQEGTAHIGHTQATKEPDLRVDNAIAQGTTALGLVLPLAHQVSTLRGELAVVNAGEAWSAYWSPIFSCLVAQCISPCREIRHNAMAILQKLLLSVDPGSDEQWWLDVFDKVLFPLNLQLLEPAVIRLDLTGIWKSHVHVTTLICKAFLRYMDQFQRQHAEGSDKNENVPKLWFRILDAFEQMAERGQGNVIEEVIREGIKNIGLVMADRGLLLPSKEHIWMGTKRILDGFLPDLFEELSSTIS</sequence>
<dbReference type="InterPro" id="IPR035999">
    <property type="entry name" value="Sec7_dom_sf"/>
</dbReference>
<reference evidence="2 3" key="1">
    <citation type="submission" date="2024-07" db="EMBL/GenBank/DDBJ databases">
        <title>Section-level genome sequencing and comparative genomics of Aspergillus sections Usti and Cavernicolus.</title>
        <authorList>
            <consortium name="Lawrence Berkeley National Laboratory"/>
            <person name="Nybo J.L."/>
            <person name="Vesth T.C."/>
            <person name="Theobald S."/>
            <person name="Frisvad J.C."/>
            <person name="Larsen T.O."/>
            <person name="Kjaerboelling I."/>
            <person name="Rothschild-Mancinelli K."/>
            <person name="Lyhne E.K."/>
            <person name="Kogle M.E."/>
            <person name="Barry K."/>
            <person name="Clum A."/>
            <person name="Na H."/>
            <person name="Ledsgaard L."/>
            <person name="Lin J."/>
            <person name="Lipzen A."/>
            <person name="Kuo A."/>
            <person name="Riley R."/>
            <person name="Mondo S."/>
            <person name="Labutti K."/>
            <person name="Haridas S."/>
            <person name="Pangalinan J."/>
            <person name="Salamov A.A."/>
            <person name="Simmons B.A."/>
            <person name="Magnuson J.K."/>
            <person name="Chen J."/>
            <person name="Drula E."/>
            <person name="Henrissat B."/>
            <person name="Wiebenga A."/>
            <person name="Lubbers R.J."/>
            <person name="Gomes A.C."/>
            <person name="Makela M.R."/>
            <person name="Stajich J."/>
            <person name="Grigoriev I.V."/>
            <person name="Mortensen U.H."/>
            <person name="De Vries R.P."/>
            <person name="Baker S.E."/>
            <person name="Andersen M.R."/>
        </authorList>
    </citation>
    <scope>NUCLEOTIDE SEQUENCE [LARGE SCALE GENOMIC DNA]</scope>
    <source>
        <strain evidence="2 3">CBS 209.92</strain>
    </source>
</reference>
<accession>A0ABR4GNF6</accession>
<protein>
    <recommendedName>
        <fullName evidence="1">SEC7 domain-containing protein</fullName>
    </recommendedName>
</protein>
<dbReference type="CDD" id="cd00171">
    <property type="entry name" value="Sec7"/>
    <property type="match status" value="1"/>
</dbReference>
<dbReference type="Pfam" id="PF01369">
    <property type="entry name" value="Sec7"/>
    <property type="match status" value="1"/>
</dbReference>
<dbReference type="InterPro" id="IPR032691">
    <property type="entry name" value="Mon2/Sec7/BIG1-like_HUS"/>
</dbReference>
<dbReference type="SUPFAM" id="SSF48371">
    <property type="entry name" value="ARM repeat"/>
    <property type="match status" value="1"/>
</dbReference>
<dbReference type="SUPFAM" id="SSF48425">
    <property type="entry name" value="Sec7 domain"/>
    <property type="match status" value="1"/>
</dbReference>
<evidence type="ECO:0000313" key="3">
    <source>
        <dbReference type="Proteomes" id="UP001610563"/>
    </source>
</evidence>
<evidence type="ECO:0000259" key="1">
    <source>
        <dbReference type="PROSITE" id="PS50190"/>
    </source>
</evidence>
<dbReference type="Gene3D" id="1.10.1000.11">
    <property type="entry name" value="Arf Nucleotide-binding Site Opener,domain 2"/>
    <property type="match status" value="1"/>
</dbReference>
<dbReference type="Gene3D" id="1.10.220.20">
    <property type="match status" value="1"/>
</dbReference>
<dbReference type="Pfam" id="PF23325">
    <property type="entry name" value="TPR_28"/>
    <property type="match status" value="1"/>
</dbReference>
<dbReference type="InterPro" id="IPR056604">
    <property type="entry name" value="GBF1-like_TPR"/>
</dbReference>
<name>A0ABR4GNF6_9EURO</name>
<dbReference type="Proteomes" id="UP001610563">
    <property type="component" value="Unassembled WGS sequence"/>
</dbReference>
<dbReference type="PROSITE" id="PS50190">
    <property type="entry name" value="SEC7"/>
    <property type="match status" value="1"/>
</dbReference>
<evidence type="ECO:0000313" key="2">
    <source>
        <dbReference type="EMBL" id="KAL2800590.1"/>
    </source>
</evidence>
<keyword evidence="3" id="KW-1185">Reference proteome</keyword>
<proteinExistence type="predicted"/>
<dbReference type="PANTHER" id="PTHR10663">
    <property type="entry name" value="GUANYL-NUCLEOTIDE EXCHANGE FACTOR"/>
    <property type="match status" value="1"/>
</dbReference>
<dbReference type="InterPro" id="IPR000904">
    <property type="entry name" value="Sec7_dom"/>
</dbReference>
<dbReference type="Pfam" id="PF12783">
    <property type="entry name" value="Sec7-like_HUS"/>
    <property type="match status" value="1"/>
</dbReference>
<dbReference type="SMART" id="SM00222">
    <property type="entry name" value="Sec7"/>
    <property type="match status" value="1"/>
</dbReference>